<dbReference type="Proteomes" id="UP001378592">
    <property type="component" value="Unassembled WGS sequence"/>
</dbReference>
<gene>
    <name evidence="2" type="ORF">R5R35_010864</name>
</gene>
<protein>
    <recommendedName>
        <fullName evidence="4">Alpha-methylacyl-CoA racemase</fullName>
    </recommendedName>
</protein>
<dbReference type="EMBL" id="JAZDUA010000832">
    <property type="protein sequence ID" value="KAK7789119.1"/>
    <property type="molecule type" value="Genomic_DNA"/>
</dbReference>
<evidence type="ECO:0000313" key="3">
    <source>
        <dbReference type="Proteomes" id="UP001378592"/>
    </source>
</evidence>
<name>A0AAN9V4G1_9ORTH</name>
<dbReference type="GO" id="GO:0005739">
    <property type="term" value="C:mitochondrion"/>
    <property type="evidence" value="ECO:0007669"/>
    <property type="project" value="TreeGrafter"/>
</dbReference>
<organism evidence="2 3">
    <name type="scientific">Gryllus longicercus</name>
    <dbReference type="NCBI Taxonomy" id="2509291"/>
    <lineage>
        <taxon>Eukaryota</taxon>
        <taxon>Metazoa</taxon>
        <taxon>Ecdysozoa</taxon>
        <taxon>Arthropoda</taxon>
        <taxon>Hexapoda</taxon>
        <taxon>Insecta</taxon>
        <taxon>Pterygota</taxon>
        <taxon>Neoptera</taxon>
        <taxon>Polyneoptera</taxon>
        <taxon>Orthoptera</taxon>
        <taxon>Ensifera</taxon>
        <taxon>Gryllidea</taxon>
        <taxon>Grylloidea</taxon>
        <taxon>Gryllidae</taxon>
        <taxon>Gryllinae</taxon>
        <taxon>Gryllus</taxon>
    </lineage>
</organism>
<dbReference type="InterPro" id="IPR003673">
    <property type="entry name" value="CoA-Trfase_fam_III"/>
</dbReference>
<dbReference type="Pfam" id="PF02515">
    <property type="entry name" value="CoA_transf_3"/>
    <property type="match status" value="1"/>
</dbReference>
<dbReference type="FunFam" id="3.40.50.10540:FF:000004">
    <property type="entry name" value="Probable alpha-methylacyl-CoA racemase mcr"/>
    <property type="match status" value="1"/>
</dbReference>
<dbReference type="InterPro" id="IPR023606">
    <property type="entry name" value="CoA-Trfase_III_dom_1_sf"/>
</dbReference>
<dbReference type="InterPro" id="IPR044855">
    <property type="entry name" value="CoA-Trfase_III_dom3_sf"/>
</dbReference>
<comment type="similarity">
    <text evidence="1">Belongs to the CoA-transferase III family.</text>
</comment>
<sequence length="384" mass="42005">MPLKGLQVVELAGLAPAPFCGMLLADFGASVIRVDRTTAGRGEELDCLGNGKKSIAIDLKSPKGVEVFRKLCSRSDVLIEPFRKGIMEKLGLGPIDLLKENPKLIYARLTGFGQFGKYSSMAGHDINYVSISGLLSLFGRSGERPIPPTNLAADFGGGGLMCAFGIILALLERARSGKGQIIDASMVDGTAYLGSWLYRSQHLGIWGNPRGNNLLDTGMHFYEVYETKDGKFMAVGALEPQFYDILMNGLGISEDEVPQFGDTAKAKKVFTEKFKSKTQEEWCKIFNVSDACVTPVLSLEEAVKDPHNSERSSFVKFADDPARKVPGPAPILSRTPGISKACERSPRAGEHTREILSSLNYSQEHIRQFIEEEVVKTLDHQSKL</sequence>
<dbReference type="AlphaFoldDB" id="A0AAN9V4G1"/>
<dbReference type="PANTHER" id="PTHR48228">
    <property type="entry name" value="SUCCINYL-COA--D-CITRAMALATE COA-TRANSFERASE"/>
    <property type="match status" value="1"/>
</dbReference>
<accession>A0AAN9V4G1</accession>
<evidence type="ECO:0000313" key="2">
    <source>
        <dbReference type="EMBL" id="KAK7789119.1"/>
    </source>
</evidence>
<proteinExistence type="inferred from homology"/>
<evidence type="ECO:0008006" key="4">
    <source>
        <dbReference type="Google" id="ProtNLM"/>
    </source>
</evidence>
<dbReference type="GO" id="GO:0008111">
    <property type="term" value="F:alpha-methylacyl-CoA racemase activity"/>
    <property type="evidence" value="ECO:0007669"/>
    <property type="project" value="TreeGrafter"/>
</dbReference>
<dbReference type="InterPro" id="IPR050509">
    <property type="entry name" value="CoA-transferase_III"/>
</dbReference>
<reference evidence="2 3" key="1">
    <citation type="submission" date="2024-03" db="EMBL/GenBank/DDBJ databases">
        <title>The genome assembly and annotation of the cricket Gryllus longicercus Weissman &amp; Gray.</title>
        <authorList>
            <person name="Szrajer S."/>
            <person name="Gray D."/>
            <person name="Ylla G."/>
        </authorList>
    </citation>
    <scope>NUCLEOTIDE SEQUENCE [LARGE SCALE GENOMIC DNA]</scope>
    <source>
        <strain evidence="2">DAG 2021-001</strain>
        <tissue evidence="2">Whole body minus gut</tissue>
    </source>
</reference>
<comment type="caution">
    <text evidence="2">The sequence shown here is derived from an EMBL/GenBank/DDBJ whole genome shotgun (WGS) entry which is preliminary data.</text>
</comment>
<dbReference type="Gene3D" id="3.40.50.10540">
    <property type="entry name" value="Crotonobetainyl-coa:carnitine coa-transferase, domain 1"/>
    <property type="match status" value="1"/>
</dbReference>
<dbReference type="GO" id="GO:0008206">
    <property type="term" value="P:bile acid metabolic process"/>
    <property type="evidence" value="ECO:0007669"/>
    <property type="project" value="TreeGrafter"/>
</dbReference>
<dbReference type="Gene3D" id="3.30.1540.10">
    <property type="entry name" value="formyl-coa transferase, domain 3"/>
    <property type="match status" value="1"/>
</dbReference>
<dbReference type="SUPFAM" id="SSF89796">
    <property type="entry name" value="CoA-transferase family III (CaiB/BaiF)"/>
    <property type="match status" value="1"/>
</dbReference>
<keyword evidence="3" id="KW-1185">Reference proteome</keyword>
<dbReference type="PANTHER" id="PTHR48228:SF5">
    <property type="entry name" value="ALPHA-METHYLACYL-COA RACEMASE"/>
    <property type="match status" value="1"/>
</dbReference>
<evidence type="ECO:0000256" key="1">
    <source>
        <dbReference type="ARBA" id="ARBA00008383"/>
    </source>
</evidence>